<dbReference type="EMBL" id="GBXM01103006">
    <property type="protein sequence ID" value="JAH05571.1"/>
    <property type="molecule type" value="Transcribed_RNA"/>
</dbReference>
<accession>A0A0E9PLQ7</accession>
<protein>
    <submittedName>
        <fullName evidence="1">Uncharacterized protein</fullName>
    </submittedName>
</protein>
<reference evidence="1" key="1">
    <citation type="submission" date="2014-11" db="EMBL/GenBank/DDBJ databases">
        <authorList>
            <person name="Amaro Gonzalez C."/>
        </authorList>
    </citation>
    <scope>NUCLEOTIDE SEQUENCE</scope>
</reference>
<organism evidence="1">
    <name type="scientific">Anguilla anguilla</name>
    <name type="common">European freshwater eel</name>
    <name type="synonym">Muraena anguilla</name>
    <dbReference type="NCBI Taxonomy" id="7936"/>
    <lineage>
        <taxon>Eukaryota</taxon>
        <taxon>Metazoa</taxon>
        <taxon>Chordata</taxon>
        <taxon>Craniata</taxon>
        <taxon>Vertebrata</taxon>
        <taxon>Euteleostomi</taxon>
        <taxon>Actinopterygii</taxon>
        <taxon>Neopterygii</taxon>
        <taxon>Teleostei</taxon>
        <taxon>Anguilliformes</taxon>
        <taxon>Anguillidae</taxon>
        <taxon>Anguilla</taxon>
    </lineage>
</organism>
<sequence>MKVTCWRLSIASFSKSSPEQRTRTFVL</sequence>
<dbReference type="AlphaFoldDB" id="A0A0E9PLQ7"/>
<proteinExistence type="predicted"/>
<evidence type="ECO:0000313" key="1">
    <source>
        <dbReference type="EMBL" id="JAH05571.1"/>
    </source>
</evidence>
<name>A0A0E9PLQ7_ANGAN</name>
<reference evidence="1" key="2">
    <citation type="journal article" date="2015" name="Fish Shellfish Immunol.">
        <title>Early steps in the European eel (Anguilla anguilla)-Vibrio vulnificus interaction in the gills: Role of the RtxA13 toxin.</title>
        <authorList>
            <person name="Callol A."/>
            <person name="Pajuelo D."/>
            <person name="Ebbesson L."/>
            <person name="Teles M."/>
            <person name="MacKenzie S."/>
            <person name="Amaro C."/>
        </authorList>
    </citation>
    <scope>NUCLEOTIDE SEQUENCE</scope>
</reference>